<reference evidence="2" key="1">
    <citation type="journal article" date="2021" name="G3 (Bethesda)">
        <title>Genome and transcriptome analysis of the beet armyworm Spodoptera exigua reveals targets for pest control. .</title>
        <authorList>
            <person name="Simon S."/>
            <person name="Breeschoten T."/>
            <person name="Jansen H.J."/>
            <person name="Dirks R.P."/>
            <person name="Schranz M.E."/>
            <person name="Ros V.I.D."/>
        </authorList>
    </citation>
    <scope>NUCLEOTIDE SEQUENCE</scope>
    <source>
        <strain evidence="2">TB_SE_WUR_2020</strain>
    </source>
</reference>
<keyword evidence="1" id="KW-0812">Transmembrane</keyword>
<name>A0A922MB56_SPOEX</name>
<proteinExistence type="predicted"/>
<dbReference type="EMBL" id="JACEFF010000655">
    <property type="protein sequence ID" value="KAH9633353.1"/>
    <property type="molecule type" value="Genomic_DNA"/>
</dbReference>
<organism evidence="2 3">
    <name type="scientific">Spodoptera exigua</name>
    <name type="common">Beet armyworm</name>
    <name type="synonym">Noctua fulgens</name>
    <dbReference type="NCBI Taxonomy" id="7107"/>
    <lineage>
        <taxon>Eukaryota</taxon>
        <taxon>Metazoa</taxon>
        <taxon>Ecdysozoa</taxon>
        <taxon>Arthropoda</taxon>
        <taxon>Hexapoda</taxon>
        <taxon>Insecta</taxon>
        <taxon>Pterygota</taxon>
        <taxon>Neoptera</taxon>
        <taxon>Endopterygota</taxon>
        <taxon>Lepidoptera</taxon>
        <taxon>Glossata</taxon>
        <taxon>Ditrysia</taxon>
        <taxon>Noctuoidea</taxon>
        <taxon>Noctuidae</taxon>
        <taxon>Amphipyrinae</taxon>
        <taxon>Spodoptera</taxon>
    </lineage>
</organism>
<evidence type="ECO:0000313" key="2">
    <source>
        <dbReference type="EMBL" id="KAH9633353.1"/>
    </source>
</evidence>
<comment type="caution">
    <text evidence="2">The sequence shown here is derived from an EMBL/GenBank/DDBJ whole genome shotgun (WGS) entry which is preliminary data.</text>
</comment>
<dbReference type="Proteomes" id="UP000814243">
    <property type="component" value="Unassembled WGS sequence"/>
</dbReference>
<evidence type="ECO:0000256" key="1">
    <source>
        <dbReference type="SAM" id="Phobius"/>
    </source>
</evidence>
<sequence length="558" mass="63591">MSEHYKEQHPLLCEEISDEEYYSPRYHRKIRSSNYRGRSRHSLNGAASIITRWPDHWSSFLAYWWIGLGMISLTTFIIYNSLFGFSMIPSANTKPSSLIVSNGIEKSSRSTSSLLPDVFMHVFVKHNEEINFNQYIPYIEELASKYPNLKYRLIVVVNDTNLSWLSAEENNELALNSLWKTEQKKEHSNSNVAIEYVTMTNYMQNSPLKKHWRTLPNQLIEFLARSVSIWEKGGIAFNPVILTPKSQHFIYTEKIHKLLSKYSDTNNVPGDFKKSNKPHKILKKERKINNIRDIIHALENDDMSVNAFSEQTLTEAESIKSPVVTRNDHYLNSPINRAVRNTSDKANKALNVIEIRSHKNSFHNDGDLKERKHRVEMNNGTGSTEPIPKTSQNITKLSLLPLFLEFIFHNKVNVKPSSTETTTLNRTRKSVIEIPKSTDTKSAISTYSLDNMGKNVEDTYKPIIVSAAEIYNKSDIMSFKGSPSNNLDGVLEKSRLTIDLKGNIIATDIPCHAFLGTIFSNAAHHSQEESVTDFIIAELTVFCKGLLSSCMGIDLILL</sequence>
<feature type="transmembrane region" description="Helical" evidence="1">
    <location>
        <begin position="62"/>
        <end position="85"/>
    </location>
</feature>
<keyword evidence="1" id="KW-0472">Membrane</keyword>
<protein>
    <submittedName>
        <fullName evidence="2">Uncharacterized protein</fullName>
    </submittedName>
</protein>
<dbReference type="AlphaFoldDB" id="A0A922MB56"/>
<evidence type="ECO:0000313" key="3">
    <source>
        <dbReference type="Proteomes" id="UP000814243"/>
    </source>
</evidence>
<keyword evidence="1" id="KW-1133">Transmembrane helix</keyword>
<accession>A0A922MB56</accession>
<gene>
    <name evidence="2" type="ORF">HF086_004067</name>
</gene>